<evidence type="ECO:0000256" key="2">
    <source>
        <dbReference type="SAM" id="MobiDB-lite"/>
    </source>
</evidence>
<organism evidence="5 6">
    <name type="scientific">Candidatus Nomurabacteria bacterium RIFCSPLOWO2_12_FULL_46_14</name>
    <dbReference type="NCBI Taxonomy" id="1801797"/>
    <lineage>
        <taxon>Bacteria</taxon>
        <taxon>Candidatus Nomuraibacteriota</taxon>
    </lineage>
</organism>
<dbReference type="AlphaFoldDB" id="A0A1F6Y885"/>
<keyword evidence="1" id="KW-0732">Signal</keyword>
<gene>
    <name evidence="5" type="ORF">A3G06_02220</name>
</gene>
<proteinExistence type="predicted"/>
<keyword evidence="3" id="KW-0472">Membrane</keyword>
<dbReference type="STRING" id="1801797.A3G06_02220"/>
<feature type="domain" description="SbsA Ig-like" evidence="4">
    <location>
        <begin position="6"/>
        <end position="68"/>
    </location>
</feature>
<feature type="region of interest" description="Disordered" evidence="2">
    <location>
        <begin position="69"/>
        <end position="98"/>
    </location>
</feature>
<evidence type="ECO:0000256" key="3">
    <source>
        <dbReference type="SAM" id="Phobius"/>
    </source>
</evidence>
<evidence type="ECO:0000259" key="4">
    <source>
        <dbReference type="Pfam" id="PF13205"/>
    </source>
</evidence>
<dbReference type="Proteomes" id="UP000176192">
    <property type="component" value="Unassembled WGS sequence"/>
</dbReference>
<dbReference type="Pfam" id="PF13205">
    <property type="entry name" value="Big_5"/>
    <property type="match status" value="1"/>
</dbReference>
<sequence>MGDTTIETIDAQDAKVTGTGTTTITINPDATLSSLTEYYVLIGADAFDDAASNSYAGIAGTTTWSFTTADSGGDSTPPVRSNGAPSGALSSGTTSTNLTLDTNESATCKYDTDSGVAYASMDTTFTTTGSTSHSSNVSVSAGNSYTYYVRCTDASTNANTDDYTISFSVAAASAPASPPPGAVLLPMIPQIIPVFTPPPISVLPAPEEIPTSETPSLVENIAESIKNIFTPDKPAEEPAEIPVAELIPEETPLAFQNRWQLLPRAEINRFVLAPLPRAITNLAQKFPELGKTFEEVGITKITDVAKLQNAKLTLPGLTQRLVGDTPGQFGLPKGVPVAELSDAMKDKIPTEIVFAKGGSGLIDYNMSLSVSEEGVPEQKIATVSGKSLRLVVKPGSDVKSVKGYVVWKRKIRSDNTSLELPADTLLGSIVFGSKVFAQVQDKPVRVEEKLVLLEFEYTDPDGDGIYTAEIQAPVVEGEYEIITVLEFNDPELGRKEIRLTTVVDPEGYVYEKYGDKEIRVPGAIASIYWLDQGEDQYVLWPADEYQQENPQITNLTGTYSFLVPEGYYYLGVEAPGYLSYQGKPFQVTEGSGVHMNIELKTKYWWLHVIDWKTVLLLLVVFWMMYNFYRDKIRGKLINK</sequence>
<keyword evidence="3" id="KW-1133">Transmembrane helix</keyword>
<keyword evidence="3" id="KW-0812">Transmembrane</keyword>
<evidence type="ECO:0000313" key="5">
    <source>
        <dbReference type="EMBL" id="OGJ02542.1"/>
    </source>
</evidence>
<accession>A0A1F6Y885</accession>
<reference evidence="5 6" key="1">
    <citation type="journal article" date="2016" name="Nat. Commun.">
        <title>Thousands of microbial genomes shed light on interconnected biogeochemical processes in an aquifer system.</title>
        <authorList>
            <person name="Anantharaman K."/>
            <person name="Brown C.T."/>
            <person name="Hug L.A."/>
            <person name="Sharon I."/>
            <person name="Castelle C.J."/>
            <person name="Probst A.J."/>
            <person name="Thomas B.C."/>
            <person name="Singh A."/>
            <person name="Wilkins M.J."/>
            <person name="Karaoz U."/>
            <person name="Brodie E.L."/>
            <person name="Williams K.H."/>
            <person name="Hubbard S.S."/>
            <person name="Banfield J.F."/>
        </authorList>
    </citation>
    <scope>NUCLEOTIDE SEQUENCE [LARGE SCALE GENOMIC DNA]</scope>
</reference>
<name>A0A1F6Y885_9BACT</name>
<evidence type="ECO:0000256" key="1">
    <source>
        <dbReference type="ARBA" id="ARBA00022729"/>
    </source>
</evidence>
<comment type="caution">
    <text evidence="5">The sequence shown here is derived from an EMBL/GenBank/DDBJ whole genome shotgun (WGS) entry which is preliminary data.</text>
</comment>
<dbReference type="SUPFAM" id="SSF49464">
    <property type="entry name" value="Carboxypeptidase regulatory domain-like"/>
    <property type="match status" value="1"/>
</dbReference>
<protein>
    <recommendedName>
        <fullName evidence="4">SbsA Ig-like domain-containing protein</fullName>
    </recommendedName>
</protein>
<dbReference type="InterPro" id="IPR032812">
    <property type="entry name" value="SbsA_Ig"/>
</dbReference>
<dbReference type="InterPro" id="IPR008969">
    <property type="entry name" value="CarboxyPept-like_regulatory"/>
</dbReference>
<feature type="transmembrane region" description="Helical" evidence="3">
    <location>
        <begin position="603"/>
        <end position="625"/>
    </location>
</feature>
<evidence type="ECO:0000313" key="6">
    <source>
        <dbReference type="Proteomes" id="UP000176192"/>
    </source>
</evidence>
<feature type="compositionally biased region" description="Low complexity" evidence="2">
    <location>
        <begin position="86"/>
        <end position="98"/>
    </location>
</feature>
<dbReference type="EMBL" id="MFVV01000041">
    <property type="protein sequence ID" value="OGJ02542.1"/>
    <property type="molecule type" value="Genomic_DNA"/>
</dbReference>
<dbReference type="Gene3D" id="2.60.40.1120">
    <property type="entry name" value="Carboxypeptidase-like, regulatory domain"/>
    <property type="match status" value="1"/>
</dbReference>